<evidence type="ECO:0000256" key="1">
    <source>
        <dbReference type="SAM" id="MobiDB-lite"/>
    </source>
</evidence>
<protein>
    <submittedName>
        <fullName evidence="2">Uncharacterized protein</fullName>
    </submittedName>
</protein>
<reference evidence="2 3" key="1">
    <citation type="journal article" date="2018" name="PLoS Genet.">
        <title>Population sequencing reveals clonal diversity and ancestral inbreeding in the grapevine cultivar Chardonnay.</title>
        <authorList>
            <person name="Roach M.J."/>
            <person name="Johnson D.L."/>
            <person name="Bohlmann J."/>
            <person name="van Vuuren H.J."/>
            <person name="Jones S.J."/>
            <person name="Pretorius I.S."/>
            <person name="Schmidt S.A."/>
            <person name="Borneman A.R."/>
        </authorList>
    </citation>
    <scope>NUCLEOTIDE SEQUENCE [LARGE SCALE GENOMIC DNA]</scope>
    <source>
        <strain evidence="3">cv. Chardonnay</strain>
        <tissue evidence="2">Leaf</tissue>
    </source>
</reference>
<dbReference type="AlphaFoldDB" id="A0A438J489"/>
<comment type="caution">
    <text evidence="2">The sequence shown here is derived from an EMBL/GenBank/DDBJ whole genome shotgun (WGS) entry which is preliminary data.</text>
</comment>
<gene>
    <name evidence="2" type="ORF">CK203_023099</name>
</gene>
<sequence>MLRSTKTEHQHSAKHKNAGERVVEGIHEAIFKLSICPSTPFFESLAKKPPMTMNDLFRRASKYSMLEDDVRAATQQVLVAGQASKVVRKEVPKFRTGQGRPVEGRKNKAARNNRPSHPFPNPMRNFSL</sequence>
<organism evidence="2 3">
    <name type="scientific">Vitis vinifera</name>
    <name type="common">Grape</name>
    <dbReference type="NCBI Taxonomy" id="29760"/>
    <lineage>
        <taxon>Eukaryota</taxon>
        <taxon>Viridiplantae</taxon>
        <taxon>Streptophyta</taxon>
        <taxon>Embryophyta</taxon>
        <taxon>Tracheophyta</taxon>
        <taxon>Spermatophyta</taxon>
        <taxon>Magnoliopsida</taxon>
        <taxon>eudicotyledons</taxon>
        <taxon>Gunneridae</taxon>
        <taxon>Pentapetalae</taxon>
        <taxon>rosids</taxon>
        <taxon>Vitales</taxon>
        <taxon>Vitaceae</taxon>
        <taxon>Viteae</taxon>
        <taxon>Vitis</taxon>
    </lineage>
</organism>
<accession>A0A438J489</accession>
<feature type="region of interest" description="Disordered" evidence="1">
    <location>
        <begin position="90"/>
        <end position="128"/>
    </location>
</feature>
<evidence type="ECO:0000313" key="3">
    <source>
        <dbReference type="Proteomes" id="UP000288805"/>
    </source>
</evidence>
<dbReference type="EMBL" id="QGNW01000064">
    <property type="protein sequence ID" value="RVX03716.1"/>
    <property type="molecule type" value="Genomic_DNA"/>
</dbReference>
<proteinExistence type="predicted"/>
<evidence type="ECO:0000313" key="2">
    <source>
        <dbReference type="EMBL" id="RVX03716.1"/>
    </source>
</evidence>
<dbReference type="Proteomes" id="UP000288805">
    <property type="component" value="Unassembled WGS sequence"/>
</dbReference>
<name>A0A438J489_VITVI</name>